<dbReference type="GO" id="GO:0003700">
    <property type="term" value="F:DNA-binding transcription factor activity"/>
    <property type="evidence" value="ECO:0007669"/>
    <property type="project" value="InterPro"/>
</dbReference>
<keyword evidence="1" id="KW-0805">Transcription regulation</keyword>
<dbReference type="PANTHER" id="PTHR47893:SF1">
    <property type="entry name" value="REGULATORY PROTEIN PCHR"/>
    <property type="match status" value="1"/>
</dbReference>
<dbReference type="InterPro" id="IPR053142">
    <property type="entry name" value="PchR_regulatory_protein"/>
</dbReference>
<dbReference type="InterPro" id="IPR009057">
    <property type="entry name" value="Homeodomain-like_sf"/>
</dbReference>
<evidence type="ECO:0000313" key="4">
    <source>
        <dbReference type="EMBL" id="KZD23622.1"/>
    </source>
</evidence>
<dbReference type="InterPro" id="IPR018060">
    <property type="entry name" value="HTH_AraC"/>
</dbReference>
<comment type="caution">
    <text evidence="4">The sequence shown here is derived from an EMBL/GenBank/DDBJ whole genome shotgun (WGS) entry which is preliminary data.</text>
</comment>
<dbReference type="InterPro" id="IPR035418">
    <property type="entry name" value="AraC-bd_2"/>
</dbReference>
<dbReference type="Pfam" id="PF14525">
    <property type="entry name" value="AraC_binding_2"/>
    <property type="match status" value="1"/>
</dbReference>
<dbReference type="STRING" id="943830.A4A58_26235"/>
<evidence type="ECO:0000259" key="3">
    <source>
        <dbReference type="PROSITE" id="PS01124"/>
    </source>
</evidence>
<keyword evidence="2" id="KW-0804">Transcription</keyword>
<evidence type="ECO:0000313" key="5">
    <source>
        <dbReference type="Proteomes" id="UP000076574"/>
    </source>
</evidence>
<protein>
    <submittedName>
        <fullName evidence="4">Transcriptional regulator</fullName>
    </submittedName>
</protein>
<dbReference type="PANTHER" id="PTHR47893">
    <property type="entry name" value="REGULATORY PROTEIN PCHR"/>
    <property type="match status" value="1"/>
</dbReference>
<proteinExistence type="predicted"/>
<gene>
    <name evidence="4" type="ORF">A4A58_26235</name>
</gene>
<dbReference type="Proteomes" id="UP000076574">
    <property type="component" value="Unassembled WGS sequence"/>
</dbReference>
<dbReference type="Gene3D" id="1.10.10.60">
    <property type="entry name" value="Homeodomain-like"/>
    <property type="match status" value="1"/>
</dbReference>
<feature type="domain" description="HTH araC/xylS-type" evidence="3">
    <location>
        <begin position="240"/>
        <end position="340"/>
    </location>
</feature>
<name>A0A161SR74_9BRAD</name>
<dbReference type="EMBL" id="LVYV01000009">
    <property type="protein sequence ID" value="KZD23622.1"/>
    <property type="molecule type" value="Genomic_DNA"/>
</dbReference>
<keyword evidence="5" id="KW-1185">Reference proteome</keyword>
<dbReference type="GO" id="GO:0043565">
    <property type="term" value="F:sequence-specific DNA binding"/>
    <property type="evidence" value="ECO:0007669"/>
    <property type="project" value="InterPro"/>
</dbReference>
<dbReference type="SUPFAM" id="SSF46689">
    <property type="entry name" value="Homeodomain-like"/>
    <property type="match status" value="1"/>
</dbReference>
<accession>A0A161SR74</accession>
<dbReference type="Pfam" id="PF12833">
    <property type="entry name" value="HTH_18"/>
    <property type="match status" value="1"/>
</dbReference>
<evidence type="ECO:0000256" key="1">
    <source>
        <dbReference type="ARBA" id="ARBA00023015"/>
    </source>
</evidence>
<evidence type="ECO:0000256" key="2">
    <source>
        <dbReference type="ARBA" id="ARBA00023163"/>
    </source>
</evidence>
<dbReference type="RefSeq" id="WP_068732154.1">
    <property type="nucleotide sequence ID" value="NZ_LVYV01000009.1"/>
</dbReference>
<dbReference type="PROSITE" id="PS01124">
    <property type="entry name" value="HTH_ARAC_FAMILY_2"/>
    <property type="match status" value="1"/>
</dbReference>
<sequence length="342" mass="37545">MVLDAAVSGNAQPVRAARLAAFSRVFTRDIDEAADSIGRIFCPHALDPLQRSWPDFHALHNCAAFDGFSVNYVSYGGSVSIDPGCLDRFFLLQIPLHGGARISTGGRTIEVSAGRSASLLSPTMPTKMVWQDDCAKLILLVERRLVEERAAALAERSGAVIEFDPEVDLNTPFGLAIRSQIEYLVDLAEHRGPGQRISPMMAATLRDSVIGLLLTGQRHTLTDTIDRSLARLGPLPSVLRKARDYLEAHATDSLDLDRLARAAGIGIRSLQLGFQKHFGMSISDALLDIRLTHLNARLLRAVPGERVIDMAFDLGFTHPSRMASFYRARYGESPSDTLRRSR</sequence>
<reference evidence="4 5" key="1">
    <citation type="submission" date="2016-03" db="EMBL/GenBank/DDBJ databases">
        <title>Microsymbionts genomes from the relict species Vavilovia formosa (Stev.) Fed.</title>
        <authorList>
            <person name="Kopat V."/>
            <person name="Chirak E."/>
            <person name="Kimeklis A."/>
            <person name="Andronov E."/>
        </authorList>
    </citation>
    <scope>NUCLEOTIDE SEQUENCE [LARGE SCALE GENOMIC DNA]</scope>
    <source>
        <strain evidence="4 5">Vaf07</strain>
    </source>
</reference>
<dbReference type="AlphaFoldDB" id="A0A161SR74"/>
<organism evidence="4 5">
    <name type="scientific">Tardiphaga robiniae</name>
    <dbReference type="NCBI Taxonomy" id="943830"/>
    <lineage>
        <taxon>Bacteria</taxon>
        <taxon>Pseudomonadati</taxon>
        <taxon>Pseudomonadota</taxon>
        <taxon>Alphaproteobacteria</taxon>
        <taxon>Hyphomicrobiales</taxon>
        <taxon>Nitrobacteraceae</taxon>
        <taxon>Tardiphaga</taxon>
    </lineage>
</organism>
<dbReference type="OrthoDB" id="7285481at2"/>
<dbReference type="SMART" id="SM00342">
    <property type="entry name" value="HTH_ARAC"/>
    <property type="match status" value="1"/>
</dbReference>